<feature type="transmembrane region" description="Helical" evidence="2">
    <location>
        <begin position="534"/>
        <end position="552"/>
    </location>
</feature>
<feature type="transmembrane region" description="Helical" evidence="2">
    <location>
        <begin position="915"/>
        <end position="939"/>
    </location>
</feature>
<feature type="transmembrane region" description="Helical" evidence="2">
    <location>
        <begin position="388"/>
        <end position="412"/>
    </location>
</feature>
<feature type="transmembrane region" description="Helical" evidence="2">
    <location>
        <begin position="988"/>
        <end position="1015"/>
    </location>
</feature>
<feature type="transmembrane region" description="Helical" evidence="2">
    <location>
        <begin position="858"/>
        <end position="878"/>
    </location>
</feature>
<dbReference type="Gene3D" id="3.30.70.1430">
    <property type="entry name" value="Multidrug efflux transporter AcrB pore domain"/>
    <property type="match status" value="2"/>
</dbReference>
<dbReference type="GO" id="GO:0005886">
    <property type="term" value="C:plasma membrane"/>
    <property type="evidence" value="ECO:0007669"/>
    <property type="project" value="TreeGrafter"/>
</dbReference>
<dbReference type="PRINTS" id="PR00702">
    <property type="entry name" value="ACRIFLAVINRP"/>
</dbReference>
<accession>A0A4R9H6P8</accession>
<dbReference type="AlphaFoldDB" id="A0A4R9H6P8"/>
<sequence>MEKLVKVILSKPGTILSIYVSFVIFGIIALFDLKIAILPEIGFPKAVVETKFPFAGIEEVEALISKPISERLGSSRGVKSVYAVSEPGVSQVTITFANNRDLEFKISELREKLEQVRELLPQNSEKPILSRFDPNSGPFLEMVFFPDKLNNPVLLKSYLEENWKPVLERIEGVASLQIGGGYEKEILAEIDAKRLLAYKLSPQSVGRAVVLSNRNVPAGSVPAGDKEVLVRVKGAASSIEELGKTVITVGPNGEPVLFGDFADLKINYRKRSEKALFNGKECVILYFYKESGANPVEVSERILEEANQIYKSSRSEVQFETGFDEANYVKQSVNGLRLSLLIGAGLAFLVSLLLLRNFSSPIVLMLIVPAAVLISFFLFWIFGLSLNMMSLGGLAVGIGMLFDNSNVVLSAIERNLDSSQNKLKACMSGISETILSVIIATISTLLVFIPMVFLKTFIGSLFSEMALAISISLLVSLVISITLTPVLYYLIPLMYAKKNSFYDRLFIRSESYEIRFIKWHSWLLEGLLKNPKGSVGWIFILIFLSGVSVYFISKEILPKMETGEFAIRLKFPFGTIRERVEESTIALESFIKEKYQVSDSISRIGKESQSGKDGGLTVDPSSEIRFIIGSWHRSSTSRIVESIKSDLFEEFPNLNSNVKYSGDVLSSIVGAESEIILELKGEEVPELEKLGKRLEAKGSSIPGVRKISHALGDSVRSYTLNFDESKLLRYGWSLDSVGDSLRIATLGGYFSGVELEGKEIPIRLIFRGVDIQNLDSVRNFGIPVGEKSVSISELSEIEEENNYRYLYGIGGQRANFITFFSDPGKESEVLRGVNNFIRSEEFPMEISLGLQESADYSAVIKELSFTIILAFIVLYLLISGQFESIRVANRILITIPLVVLGAIPFLFLFGRSINASSFVGLIMLMGISIDSAVLFYEYFLIEKSKKVSNPIASKKSANIILKPVLMNSTTTFVGLLPIMFVLMPGSEFQASMAVVVGFGVILSLLNAIFLMPLLFSLMEEKA</sequence>
<dbReference type="RefSeq" id="WP_135773515.1">
    <property type="nucleotide sequence ID" value="NZ_RQEY01000012.1"/>
</dbReference>
<dbReference type="Gene3D" id="3.30.70.1320">
    <property type="entry name" value="Multidrug efflux transporter AcrB pore domain like"/>
    <property type="match status" value="1"/>
</dbReference>
<dbReference type="EMBL" id="RQEY01000012">
    <property type="protein sequence ID" value="TGK41264.1"/>
    <property type="molecule type" value="Genomic_DNA"/>
</dbReference>
<dbReference type="SUPFAM" id="SSF82866">
    <property type="entry name" value="Multidrug efflux transporter AcrB transmembrane domain"/>
    <property type="match status" value="2"/>
</dbReference>
<evidence type="ECO:0000256" key="1">
    <source>
        <dbReference type="SAM" id="Coils"/>
    </source>
</evidence>
<dbReference type="PANTHER" id="PTHR32063">
    <property type="match status" value="1"/>
</dbReference>
<dbReference type="Gene3D" id="1.20.1640.10">
    <property type="entry name" value="Multidrug efflux transporter AcrB transmembrane domain"/>
    <property type="match status" value="2"/>
</dbReference>
<feature type="transmembrane region" description="Helical" evidence="2">
    <location>
        <begin position="890"/>
        <end position="909"/>
    </location>
</feature>
<organism evidence="3 4">
    <name type="scientific">Leptospira andrefontaineae</name>
    <dbReference type="NCBI Taxonomy" id="2484976"/>
    <lineage>
        <taxon>Bacteria</taxon>
        <taxon>Pseudomonadati</taxon>
        <taxon>Spirochaetota</taxon>
        <taxon>Spirochaetia</taxon>
        <taxon>Leptospirales</taxon>
        <taxon>Leptospiraceae</taxon>
        <taxon>Leptospira</taxon>
    </lineage>
</organism>
<feature type="transmembrane region" description="Helical" evidence="2">
    <location>
        <begin position="465"/>
        <end position="491"/>
    </location>
</feature>
<proteinExistence type="predicted"/>
<feature type="transmembrane region" description="Helical" evidence="2">
    <location>
        <begin position="362"/>
        <end position="382"/>
    </location>
</feature>
<keyword evidence="4" id="KW-1185">Reference proteome</keyword>
<feature type="coiled-coil region" evidence="1">
    <location>
        <begin position="99"/>
        <end position="126"/>
    </location>
</feature>
<dbReference type="Gene3D" id="3.30.2090.10">
    <property type="entry name" value="Multidrug efflux transporter AcrB TolC docking domain, DN and DC subdomains"/>
    <property type="match status" value="2"/>
</dbReference>
<name>A0A4R9H6P8_9LEPT</name>
<dbReference type="Gene3D" id="3.30.70.1440">
    <property type="entry name" value="Multidrug efflux transporter AcrB pore domain"/>
    <property type="match status" value="1"/>
</dbReference>
<evidence type="ECO:0000313" key="4">
    <source>
        <dbReference type="Proteomes" id="UP000298097"/>
    </source>
</evidence>
<dbReference type="InterPro" id="IPR027463">
    <property type="entry name" value="AcrB_DN_DC_subdom"/>
</dbReference>
<dbReference type="OrthoDB" id="366306at2"/>
<feature type="transmembrane region" description="Helical" evidence="2">
    <location>
        <begin position="336"/>
        <end position="355"/>
    </location>
</feature>
<protein>
    <submittedName>
        <fullName evidence="3">Efflux RND transporter permease subunit</fullName>
    </submittedName>
</protein>
<keyword evidence="2" id="KW-0472">Membrane</keyword>
<evidence type="ECO:0000313" key="3">
    <source>
        <dbReference type="EMBL" id="TGK41264.1"/>
    </source>
</evidence>
<dbReference type="GO" id="GO:0042910">
    <property type="term" value="F:xenobiotic transmembrane transporter activity"/>
    <property type="evidence" value="ECO:0007669"/>
    <property type="project" value="TreeGrafter"/>
</dbReference>
<dbReference type="Proteomes" id="UP000298097">
    <property type="component" value="Unassembled WGS sequence"/>
</dbReference>
<keyword evidence="2" id="KW-0812">Transmembrane</keyword>
<gene>
    <name evidence="3" type="ORF">EHO65_07505</name>
</gene>
<keyword evidence="1" id="KW-0175">Coiled coil</keyword>
<feature type="transmembrane region" description="Helical" evidence="2">
    <location>
        <begin position="433"/>
        <end position="453"/>
    </location>
</feature>
<dbReference type="SUPFAM" id="SSF82693">
    <property type="entry name" value="Multidrug efflux transporter AcrB pore domain, PN1, PN2, PC1 and PC2 subdomains"/>
    <property type="match status" value="2"/>
</dbReference>
<keyword evidence="2" id="KW-1133">Transmembrane helix</keyword>
<comment type="caution">
    <text evidence="3">The sequence shown here is derived from an EMBL/GenBank/DDBJ whole genome shotgun (WGS) entry which is preliminary data.</text>
</comment>
<dbReference type="InterPro" id="IPR001036">
    <property type="entry name" value="Acrflvin-R"/>
</dbReference>
<dbReference type="SUPFAM" id="SSF82714">
    <property type="entry name" value="Multidrug efflux transporter AcrB TolC docking domain, DN and DC subdomains"/>
    <property type="match status" value="2"/>
</dbReference>
<feature type="transmembrane region" description="Helical" evidence="2">
    <location>
        <begin position="960"/>
        <end position="982"/>
    </location>
</feature>
<dbReference type="Pfam" id="PF00873">
    <property type="entry name" value="ACR_tran"/>
    <property type="match status" value="1"/>
</dbReference>
<reference evidence="3" key="1">
    <citation type="journal article" date="2019" name="PLoS Negl. Trop. Dis.">
        <title>Revisiting the worldwide diversity of Leptospira species in the environment.</title>
        <authorList>
            <person name="Vincent A.T."/>
            <person name="Schiettekatte O."/>
            <person name="Bourhy P."/>
            <person name="Veyrier F.J."/>
            <person name="Picardeau M."/>
        </authorList>
    </citation>
    <scope>NUCLEOTIDE SEQUENCE [LARGE SCALE GENOMIC DNA]</scope>
    <source>
        <strain evidence="3">201800301</strain>
    </source>
</reference>
<feature type="transmembrane region" description="Helical" evidence="2">
    <location>
        <begin position="12"/>
        <end position="31"/>
    </location>
</feature>
<evidence type="ECO:0000256" key="2">
    <source>
        <dbReference type="SAM" id="Phobius"/>
    </source>
</evidence>
<dbReference type="PANTHER" id="PTHR32063:SF0">
    <property type="entry name" value="SWARMING MOTILITY PROTEIN SWRC"/>
    <property type="match status" value="1"/>
</dbReference>